<dbReference type="STRING" id="230819.A0A5C3L8Q6"/>
<evidence type="ECO:0000313" key="2">
    <source>
        <dbReference type="EMBL" id="TFK24618.1"/>
    </source>
</evidence>
<name>A0A5C3L8Q6_COPMA</name>
<organism evidence="2 3">
    <name type="scientific">Coprinopsis marcescibilis</name>
    <name type="common">Agaric fungus</name>
    <name type="synonym">Psathyrella marcescibilis</name>
    <dbReference type="NCBI Taxonomy" id="230819"/>
    <lineage>
        <taxon>Eukaryota</taxon>
        <taxon>Fungi</taxon>
        <taxon>Dikarya</taxon>
        <taxon>Basidiomycota</taxon>
        <taxon>Agaricomycotina</taxon>
        <taxon>Agaricomycetes</taxon>
        <taxon>Agaricomycetidae</taxon>
        <taxon>Agaricales</taxon>
        <taxon>Agaricineae</taxon>
        <taxon>Psathyrellaceae</taxon>
        <taxon>Coprinopsis</taxon>
    </lineage>
</organism>
<gene>
    <name evidence="2" type="ORF">FA15DRAFT_687387</name>
</gene>
<dbReference type="InterPro" id="IPR046528">
    <property type="entry name" value="DUF6593"/>
</dbReference>
<proteinExistence type="predicted"/>
<sequence length="194" mass="22297">MRLVLTTSRPWHTNYCTEEGQVIYKVDSPWKLVNRSATIDKIMPNNPELDNANSEPIMQDQFTRIAKVDYRAIEPSSKITFQNTTKRVDSFFRKGKMNWKGHGSDRMFTAPDGKEYRWVLGSLKSELFLNDEAKTPVAKYHLKHYGIIKDVRPASLEIFPSGEHIVDHIIVTFVYLEKLRKERQDAAHSNGGGG</sequence>
<reference evidence="2 3" key="1">
    <citation type="journal article" date="2019" name="Nat. Ecol. Evol.">
        <title>Megaphylogeny resolves global patterns of mushroom evolution.</title>
        <authorList>
            <person name="Varga T."/>
            <person name="Krizsan K."/>
            <person name="Foldi C."/>
            <person name="Dima B."/>
            <person name="Sanchez-Garcia M."/>
            <person name="Sanchez-Ramirez S."/>
            <person name="Szollosi G.J."/>
            <person name="Szarkandi J.G."/>
            <person name="Papp V."/>
            <person name="Albert L."/>
            <person name="Andreopoulos W."/>
            <person name="Angelini C."/>
            <person name="Antonin V."/>
            <person name="Barry K.W."/>
            <person name="Bougher N.L."/>
            <person name="Buchanan P."/>
            <person name="Buyck B."/>
            <person name="Bense V."/>
            <person name="Catcheside P."/>
            <person name="Chovatia M."/>
            <person name="Cooper J."/>
            <person name="Damon W."/>
            <person name="Desjardin D."/>
            <person name="Finy P."/>
            <person name="Geml J."/>
            <person name="Haridas S."/>
            <person name="Hughes K."/>
            <person name="Justo A."/>
            <person name="Karasinski D."/>
            <person name="Kautmanova I."/>
            <person name="Kiss B."/>
            <person name="Kocsube S."/>
            <person name="Kotiranta H."/>
            <person name="LaButti K.M."/>
            <person name="Lechner B.E."/>
            <person name="Liimatainen K."/>
            <person name="Lipzen A."/>
            <person name="Lukacs Z."/>
            <person name="Mihaltcheva S."/>
            <person name="Morgado L.N."/>
            <person name="Niskanen T."/>
            <person name="Noordeloos M.E."/>
            <person name="Ohm R.A."/>
            <person name="Ortiz-Santana B."/>
            <person name="Ovrebo C."/>
            <person name="Racz N."/>
            <person name="Riley R."/>
            <person name="Savchenko A."/>
            <person name="Shiryaev A."/>
            <person name="Soop K."/>
            <person name="Spirin V."/>
            <person name="Szebenyi C."/>
            <person name="Tomsovsky M."/>
            <person name="Tulloss R.E."/>
            <person name="Uehling J."/>
            <person name="Grigoriev I.V."/>
            <person name="Vagvolgyi C."/>
            <person name="Papp T."/>
            <person name="Martin F.M."/>
            <person name="Miettinen O."/>
            <person name="Hibbett D.S."/>
            <person name="Nagy L.G."/>
        </authorList>
    </citation>
    <scope>NUCLEOTIDE SEQUENCE [LARGE SCALE GENOMIC DNA]</scope>
    <source>
        <strain evidence="2 3">CBS 121175</strain>
    </source>
</reference>
<protein>
    <recommendedName>
        <fullName evidence="1">DUF6593 domain-containing protein</fullName>
    </recommendedName>
</protein>
<dbReference type="AlphaFoldDB" id="A0A5C3L8Q6"/>
<keyword evidence="3" id="KW-1185">Reference proteome</keyword>
<accession>A0A5C3L8Q6</accession>
<dbReference type="Proteomes" id="UP000307440">
    <property type="component" value="Unassembled WGS sequence"/>
</dbReference>
<feature type="domain" description="DUF6593" evidence="1">
    <location>
        <begin position="10"/>
        <end position="182"/>
    </location>
</feature>
<dbReference type="OrthoDB" id="3360976at2759"/>
<evidence type="ECO:0000313" key="3">
    <source>
        <dbReference type="Proteomes" id="UP000307440"/>
    </source>
</evidence>
<evidence type="ECO:0000259" key="1">
    <source>
        <dbReference type="Pfam" id="PF20236"/>
    </source>
</evidence>
<dbReference type="Pfam" id="PF20236">
    <property type="entry name" value="DUF6593"/>
    <property type="match status" value="1"/>
</dbReference>
<dbReference type="EMBL" id="ML210197">
    <property type="protein sequence ID" value="TFK24618.1"/>
    <property type="molecule type" value="Genomic_DNA"/>
</dbReference>